<feature type="chain" id="PRO_5045514073" description="Secreted protein" evidence="1">
    <location>
        <begin position="23"/>
        <end position="141"/>
    </location>
</feature>
<name>A0ABQ8VMK0_9AGAR</name>
<protein>
    <recommendedName>
        <fullName evidence="4">Secreted protein</fullName>
    </recommendedName>
</protein>
<feature type="signal peptide" evidence="1">
    <location>
        <begin position="1"/>
        <end position="22"/>
    </location>
</feature>
<comment type="caution">
    <text evidence="2">The sequence shown here is derived from an EMBL/GenBank/DDBJ whole genome shotgun (WGS) entry which is preliminary data.</text>
</comment>
<keyword evidence="1" id="KW-0732">Signal</keyword>
<evidence type="ECO:0000313" key="3">
    <source>
        <dbReference type="Proteomes" id="UP001150217"/>
    </source>
</evidence>
<accession>A0ABQ8VMK0</accession>
<keyword evidence="3" id="KW-1185">Reference proteome</keyword>
<proteinExistence type="predicted"/>
<reference evidence="2" key="1">
    <citation type="submission" date="2022-08" db="EMBL/GenBank/DDBJ databases">
        <title>A Global Phylogenomic Analysis of the Shiitake Genus Lentinula.</title>
        <authorList>
            <consortium name="DOE Joint Genome Institute"/>
            <person name="Sierra-Patev S."/>
            <person name="Min B."/>
            <person name="Naranjo-Ortiz M."/>
            <person name="Looney B."/>
            <person name="Konkel Z."/>
            <person name="Slot J.C."/>
            <person name="Sakamoto Y."/>
            <person name="Steenwyk J.L."/>
            <person name="Rokas A."/>
            <person name="Carro J."/>
            <person name="Camarero S."/>
            <person name="Ferreira P."/>
            <person name="Molpeceres G."/>
            <person name="Ruiz-Duenas F.J."/>
            <person name="Serrano A."/>
            <person name="Henrissat B."/>
            <person name="Drula E."/>
            <person name="Hughes K.W."/>
            <person name="Mata J.L."/>
            <person name="Ishikawa N.K."/>
            <person name="Vargas-Isla R."/>
            <person name="Ushijima S."/>
            <person name="Smith C.A."/>
            <person name="Ahrendt S."/>
            <person name="Andreopoulos W."/>
            <person name="He G."/>
            <person name="Labutti K."/>
            <person name="Lipzen A."/>
            <person name="Ng V."/>
            <person name="Riley R."/>
            <person name="Sandor L."/>
            <person name="Barry K."/>
            <person name="Martinez A.T."/>
            <person name="Xiao Y."/>
            <person name="Gibbons J.G."/>
            <person name="Terashima K."/>
            <person name="Grigoriev I.V."/>
            <person name="Hibbett D.S."/>
        </authorList>
    </citation>
    <scope>NUCLEOTIDE SEQUENCE</scope>
    <source>
        <strain evidence="2">RHP3577 ss4</strain>
    </source>
</reference>
<evidence type="ECO:0000256" key="1">
    <source>
        <dbReference type="SAM" id="SignalP"/>
    </source>
</evidence>
<dbReference type="EMBL" id="JANVFT010000020">
    <property type="protein sequence ID" value="KAJ4497617.1"/>
    <property type="molecule type" value="Genomic_DNA"/>
</dbReference>
<evidence type="ECO:0008006" key="4">
    <source>
        <dbReference type="Google" id="ProtNLM"/>
    </source>
</evidence>
<organism evidence="2 3">
    <name type="scientific">Lentinula lateritia</name>
    <dbReference type="NCBI Taxonomy" id="40482"/>
    <lineage>
        <taxon>Eukaryota</taxon>
        <taxon>Fungi</taxon>
        <taxon>Dikarya</taxon>
        <taxon>Basidiomycota</taxon>
        <taxon>Agaricomycotina</taxon>
        <taxon>Agaricomycetes</taxon>
        <taxon>Agaricomycetidae</taxon>
        <taxon>Agaricales</taxon>
        <taxon>Marasmiineae</taxon>
        <taxon>Omphalotaceae</taxon>
        <taxon>Lentinula</taxon>
    </lineage>
</organism>
<dbReference type="Proteomes" id="UP001150217">
    <property type="component" value="Unassembled WGS sequence"/>
</dbReference>
<gene>
    <name evidence="2" type="ORF">C8R41DRAFT_212803</name>
</gene>
<evidence type="ECO:0000313" key="2">
    <source>
        <dbReference type="EMBL" id="KAJ4497617.1"/>
    </source>
</evidence>
<sequence>MTKCFSGLRLGSLLLFVPSANVGLIQQNWVYSYEGVAGARMKFCCGKIDWKRMGMILLVGRFRRSSLCFSSTGGPCRTQCITSIHRCCTVMIYSNCLLARSLVSGESRAKRRTLHAMQRAKSIWIHEGGTPEYKCRERFPI</sequence>